<accession>A0A4Z0A0Y8</accession>
<evidence type="ECO:0000256" key="1">
    <source>
        <dbReference type="ARBA" id="ARBA00022603"/>
    </source>
</evidence>
<dbReference type="EMBL" id="SFCI01000511">
    <property type="protein sequence ID" value="TFY79378.1"/>
    <property type="molecule type" value="Genomic_DNA"/>
</dbReference>
<proteinExistence type="predicted"/>
<organism evidence="6 7">
    <name type="scientific">Hericium alpestre</name>
    <dbReference type="NCBI Taxonomy" id="135208"/>
    <lineage>
        <taxon>Eukaryota</taxon>
        <taxon>Fungi</taxon>
        <taxon>Dikarya</taxon>
        <taxon>Basidiomycota</taxon>
        <taxon>Agaricomycotina</taxon>
        <taxon>Agaricomycetes</taxon>
        <taxon>Russulales</taxon>
        <taxon>Hericiaceae</taxon>
        <taxon>Hericium</taxon>
    </lineage>
</organism>
<feature type="domain" description="O-methyltransferase C-terminal" evidence="4">
    <location>
        <begin position="212"/>
        <end position="427"/>
    </location>
</feature>
<dbReference type="PROSITE" id="PS51683">
    <property type="entry name" value="SAM_OMT_II"/>
    <property type="match status" value="1"/>
</dbReference>
<dbReference type="Gene3D" id="1.10.10.10">
    <property type="entry name" value="Winged helix-like DNA-binding domain superfamily/Winged helix DNA-binding domain"/>
    <property type="match status" value="1"/>
</dbReference>
<dbReference type="InterPro" id="IPR036388">
    <property type="entry name" value="WH-like_DNA-bd_sf"/>
</dbReference>
<keyword evidence="2" id="KW-0808">Transferase</keyword>
<evidence type="ECO:0000259" key="4">
    <source>
        <dbReference type="Pfam" id="PF00891"/>
    </source>
</evidence>
<evidence type="ECO:0000259" key="5">
    <source>
        <dbReference type="Pfam" id="PF08100"/>
    </source>
</evidence>
<keyword evidence="3" id="KW-0949">S-adenosyl-L-methionine</keyword>
<dbReference type="Pfam" id="PF08100">
    <property type="entry name" value="Dimerisation"/>
    <property type="match status" value="1"/>
</dbReference>
<dbReference type="InterPro" id="IPR036390">
    <property type="entry name" value="WH_DNA-bd_sf"/>
</dbReference>
<dbReference type="PANTHER" id="PTHR43712:SF2">
    <property type="entry name" value="O-METHYLTRANSFERASE CICE"/>
    <property type="match status" value="1"/>
</dbReference>
<dbReference type="Gene3D" id="3.40.50.150">
    <property type="entry name" value="Vaccinia Virus protein VP39"/>
    <property type="match status" value="1"/>
</dbReference>
<dbReference type="Pfam" id="PF00891">
    <property type="entry name" value="Methyltransf_2"/>
    <property type="match status" value="1"/>
</dbReference>
<sequence length="447" mass="49186">MPDSATNKADLRALLALINTAAEDAIAAYENAGCDVPNLDEPSAQPADALELKKAMRLLEGATTQLCATLAPPPSVIFTRTMAALEQASLRVAIEAKVADLLEQHPAGLHVDAIGAKVGIHGGKLARVLRCLASRHIFREVAPDIFANNRLSLFIRSTEPMASLVLMQSDELNRYSTVPLYDALTDAEYGPSYDNKRTPFSFGVKDTMPDSTVFDWYGHHPDHSARFGRGMVAMASVTEADTVVKHYPWHLLPEGSKVCDVGGGVGGVTIKIARSHTHLRLTLQDLPSVLEQARGYWAREYPKAVEEQRINFVPIDFFKDTPVEGQDIYYIRQCLHDWPDADCVKILENIRKAMLPSSRLIIHEFILQPSVATEDVPSASLAPKPLLPNYGEGSARKYQQDVNMLAVLNAKERTAEELTELGKQAGLELVRLWDFVDTGLVELKVPA</sequence>
<dbReference type="SUPFAM" id="SSF46785">
    <property type="entry name" value="Winged helix' DNA-binding domain"/>
    <property type="match status" value="1"/>
</dbReference>
<evidence type="ECO:0000313" key="7">
    <source>
        <dbReference type="Proteomes" id="UP000298061"/>
    </source>
</evidence>
<reference evidence="6 7" key="1">
    <citation type="submission" date="2019-02" db="EMBL/GenBank/DDBJ databases">
        <title>Genome sequencing of the rare red list fungi Hericium alpestre (H. flagellum).</title>
        <authorList>
            <person name="Buettner E."/>
            <person name="Kellner H."/>
        </authorList>
    </citation>
    <scope>NUCLEOTIDE SEQUENCE [LARGE SCALE GENOMIC DNA]</scope>
    <source>
        <strain evidence="6 7">DSM 108284</strain>
    </source>
</reference>
<dbReference type="OrthoDB" id="1606438at2759"/>
<dbReference type="InterPro" id="IPR012967">
    <property type="entry name" value="COMT_dimerisation"/>
</dbReference>
<dbReference type="InterPro" id="IPR016461">
    <property type="entry name" value="COMT-like"/>
</dbReference>
<dbReference type="SUPFAM" id="SSF53335">
    <property type="entry name" value="S-adenosyl-L-methionine-dependent methyltransferases"/>
    <property type="match status" value="1"/>
</dbReference>
<dbReference type="AlphaFoldDB" id="A0A4Z0A0Y8"/>
<comment type="caution">
    <text evidence="6">The sequence shown here is derived from an EMBL/GenBank/DDBJ whole genome shotgun (WGS) entry which is preliminary data.</text>
</comment>
<dbReference type="InterPro" id="IPR001077">
    <property type="entry name" value="COMT_C"/>
</dbReference>
<evidence type="ECO:0000256" key="2">
    <source>
        <dbReference type="ARBA" id="ARBA00022679"/>
    </source>
</evidence>
<keyword evidence="1" id="KW-0489">Methyltransferase</keyword>
<name>A0A4Z0A0Y8_9AGAM</name>
<gene>
    <name evidence="6" type="ORF">EWM64_g4627</name>
</gene>
<dbReference type="GO" id="GO:0046983">
    <property type="term" value="F:protein dimerization activity"/>
    <property type="evidence" value="ECO:0007669"/>
    <property type="project" value="InterPro"/>
</dbReference>
<dbReference type="PANTHER" id="PTHR43712">
    <property type="entry name" value="PUTATIVE (AFU_ORTHOLOGUE AFUA_4G14580)-RELATED"/>
    <property type="match status" value="1"/>
</dbReference>
<evidence type="ECO:0000313" key="6">
    <source>
        <dbReference type="EMBL" id="TFY79378.1"/>
    </source>
</evidence>
<dbReference type="GO" id="GO:0008171">
    <property type="term" value="F:O-methyltransferase activity"/>
    <property type="evidence" value="ECO:0007669"/>
    <property type="project" value="InterPro"/>
</dbReference>
<dbReference type="Proteomes" id="UP000298061">
    <property type="component" value="Unassembled WGS sequence"/>
</dbReference>
<protein>
    <submittedName>
        <fullName evidence="6">Uncharacterized protein</fullName>
    </submittedName>
</protein>
<dbReference type="InterPro" id="IPR029063">
    <property type="entry name" value="SAM-dependent_MTases_sf"/>
</dbReference>
<feature type="domain" description="O-methyltransferase dimerisation" evidence="5">
    <location>
        <begin position="88"/>
        <end position="152"/>
    </location>
</feature>
<dbReference type="GO" id="GO:0032259">
    <property type="term" value="P:methylation"/>
    <property type="evidence" value="ECO:0007669"/>
    <property type="project" value="UniProtKB-KW"/>
</dbReference>
<dbReference type="STRING" id="135208.A0A4Z0A0Y8"/>
<evidence type="ECO:0000256" key="3">
    <source>
        <dbReference type="ARBA" id="ARBA00022691"/>
    </source>
</evidence>
<keyword evidence="7" id="KW-1185">Reference proteome</keyword>